<dbReference type="Proteomes" id="UP000663859">
    <property type="component" value="Unassembled WGS sequence"/>
</dbReference>
<dbReference type="AlphaFoldDB" id="A0A8J2BV37"/>
<proteinExistence type="predicted"/>
<evidence type="ECO:0000313" key="1">
    <source>
        <dbReference type="EMBL" id="CAF0701122.1"/>
    </source>
</evidence>
<comment type="caution">
    <text evidence="1">The sequence shown here is derived from an EMBL/GenBank/DDBJ whole genome shotgun (WGS) entry which is preliminary data.</text>
</comment>
<keyword evidence="2" id="KW-1185">Reference proteome</keyword>
<name>A0A8J2BV37_9BACT</name>
<accession>A0A8J2BV37</accession>
<evidence type="ECO:0000313" key="2">
    <source>
        <dbReference type="Proteomes" id="UP000663859"/>
    </source>
</evidence>
<reference evidence="1" key="1">
    <citation type="submission" date="2021-02" db="EMBL/GenBank/DDBJ databases">
        <authorList>
            <person name="Cremers G."/>
            <person name="Picone N."/>
        </authorList>
    </citation>
    <scope>NUCLEOTIDE SEQUENCE</scope>
    <source>
        <strain evidence="1">PQ17</strain>
    </source>
</reference>
<organism evidence="1 2">
    <name type="scientific">Candidatus Methylacidithermus pantelleriae</name>
    <dbReference type="NCBI Taxonomy" id="2744239"/>
    <lineage>
        <taxon>Bacteria</taxon>
        <taxon>Pseudomonadati</taxon>
        <taxon>Verrucomicrobiota</taxon>
        <taxon>Methylacidiphilae</taxon>
        <taxon>Methylacidiphilales</taxon>
        <taxon>Methylacidiphilaceae</taxon>
        <taxon>Candidatus Methylacidithermus</taxon>
    </lineage>
</organism>
<gene>
    <name evidence="1" type="ORF">MPNT_40156</name>
</gene>
<dbReference type="EMBL" id="CAJNOB010000034">
    <property type="protein sequence ID" value="CAF0701122.1"/>
    <property type="molecule type" value="Genomic_DNA"/>
</dbReference>
<protein>
    <submittedName>
        <fullName evidence="1">Uncharacterized protein</fullName>
    </submittedName>
</protein>
<sequence length="134" mass="15000">MRVPETEVQWVGTVEMESPLTMESQNVAGINELDLSGHPTWFGWQAETASLSFTVGNGFDRAYSGRLALTCPPCTIGWLQKDAQSGEASASRLVLLVRWSAYQVYGNPYTWFFHDRFAKNHPSQKQQRQGASSL</sequence>